<evidence type="ECO:0000256" key="2">
    <source>
        <dbReference type="SAM" id="SignalP"/>
    </source>
</evidence>
<gene>
    <name evidence="3" type="ORF">WG617_02225</name>
</gene>
<evidence type="ECO:0000313" key="4">
    <source>
        <dbReference type="Proteomes" id="UP001477443"/>
    </source>
</evidence>
<evidence type="ECO:0000256" key="1">
    <source>
        <dbReference type="SAM" id="MobiDB-lite"/>
    </source>
</evidence>
<proteinExistence type="predicted"/>
<evidence type="ECO:0000313" key="3">
    <source>
        <dbReference type="EMBL" id="WXL28831.1"/>
    </source>
</evidence>
<sequence length="644" mass="72315">MKKIKKLLLSFISVSSISAVALASSNCDNKVSKTNESNPASAEKINSFKQSVEVAKTTTLPALELLGDSIFIERTKAAIKAAENALNTKNISDESLDKAVNTFNLEMGKIGLENTIKTSEFLMPSLNNEKYTSIRLEFEDVINKGKAIIANKNSSVDDIQDALLELSKMITKVDFEITNINNNQSDNNSSSQVESLKAEANKLITDYEEYINPSTLLFKNSNFARSNTSMQEFIDTTKDQLNSLTTEEEITGYISNFKAKVAELYTKPINDYIALFERQFAYGDGITPGSKVRFSKLLDDSFSSNEQYTSLKNEYTTQYNQAISEIKESVTAIPTTYKAIVKYTELLDEFLKKPELLEFTTALASKTALTSLIEEYEAQYNFLTSAENTFYKDSNLTTQAFMTTYKSKLDSARNSLSSLSTTSTYKAETQTLNEAYKVMVDELSKFSKPLYETAYKKLIETIKPEVEFENFDEIVQTIKTNLSKNKWVAFKKKFEELQKTTPTDYEAAYGNLVEEWQTISSAFNLDKLKYAQITWFETKIKELATSQTSKTEEINRELEEFKTTYKQANSFSKTLTWYNEQVAKIKTIYDKYNNSSTSSSASTTDTSASINSSNTSETTTETSSTSESTSQPDPASASATTSTR</sequence>
<feature type="chain" id="PRO_5045624574" description="Lipoprotein" evidence="2">
    <location>
        <begin position="24"/>
        <end position="644"/>
    </location>
</feature>
<feature type="compositionally biased region" description="Polar residues" evidence="1">
    <location>
        <begin position="631"/>
        <end position="644"/>
    </location>
</feature>
<name>A0ABZ2RP93_9BACT</name>
<reference evidence="3" key="1">
    <citation type="submission" date="2024-03" db="EMBL/GenBank/DDBJ databases">
        <title>Complete genome sequence of Mycoplasma felifaucium Z921 isolated from the trachea of a cheetah.</title>
        <authorList>
            <person name="Spergser J."/>
        </authorList>
    </citation>
    <scope>NUCLEOTIDE SEQUENCE [LARGE SCALE GENOMIC DNA]</scope>
    <source>
        <strain evidence="3">Z921</strain>
    </source>
</reference>
<protein>
    <recommendedName>
        <fullName evidence="5">Lipoprotein</fullName>
    </recommendedName>
</protein>
<keyword evidence="2" id="KW-0732">Signal</keyword>
<dbReference type="EMBL" id="CP148067">
    <property type="protein sequence ID" value="WXL28831.1"/>
    <property type="molecule type" value="Genomic_DNA"/>
</dbReference>
<organism evidence="3 4">
    <name type="scientific">Mycoplasmopsis felifaucium</name>
    <dbReference type="NCBI Taxonomy" id="35768"/>
    <lineage>
        <taxon>Bacteria</taxon>
        <taxon>Bacillati</taxon>
        <taxon>Mycoplasmatota</taxon>
        <taxon>Mycoplasmoidales</taxon>
        <taxon>Metamycoplasmataceae</taxon>
        <taxon>Mycoplasmopsis</taxon>
    </lineage>
</organism>
<keyword evidence="4" id="KW-1185">Reference proteome</keyword>
<accession>A0ABZ2RP93</accession>
<feature type="region of interest" description="Disordered" evidence="1">
    <location>
        <begin position="594"/>
        <end position="644"/>
    </location>
</feature>
<dbReference type="Proteomes" id="UP001477443">
    <property type="component" value="Chromosome"/>
</dbReference>
<feature type="compositionally biased region" description="Low complexity" evidence="1">
    <location>
        <begin position="594"/>
        <end position="630"/>
    </location>
</feature>
<feature type="signal peptide" evidence="2">
    <location>
        <begin position="1"/>
        <end position="23"/>
    </location>
</feature>
<dbReference type="RefSeq" id="WP_338822379.1">
    <property type="nucleotide sequence ID" value="NZ_CP148067.1"/>
</dbReference>
<evidence type="ECO:0008006" key="5">
    <source>
        <dbReference type="Google" id="ProtNLM"/>
    </source>
</evidence>